<accession>A0A0R1TMV9</accession>
<dbReference type="InterPro" id="IPR033752">
    <property type="entry name" value="MetA_family"/>
</dbReference>
<dbReference type="GO" id="GO:0004414">
    <property type="term" value="F:homoserine O-acetyltransferase activity"/>
    <property type="evidence" value="ECO:0007669"/>
    <property type="project" value="UniProtKB-EC"/>
</dbReference>
<evidence type="ECO:0000256" key="8">
    <source>
        <dbReference type="PIRSR" id="PIRSR000450-1"/>
    </source>
</evidence>
<dbReference type="UniPathway" id="UPA00051">
    <property type="reaction ID" value="UER00074"/>
</dbReference>
<dbReference type="AlphaFoldDB" id="A0A0R1TMV9"/>
<dbReference type="PANTHER" id="PTHR20919:SF0">
    <property type="entry name" value="HOMOSERINE O-SUCCINYLTRANSFERASE"/>
    <property type="match status" value="1"/>
</dbReference>
<evidence type="ECO:0000313" key="9">
    <source>
        <dbReference type="EMBL" id="KRL82710.1"/>
    </source>
</evidence>
<dbReference type="EC" id="2.3.1.31" evidence="7"/>
<comment type="pathway">
    <text evidence="7">Amino-acid biosynthesis; L-methionine biosynthesis via de novo pathway; O-acetyl-L-homoserine from L-homoserine: step 1/1.</text>
</comment>
<dbReference type="GO" id="GO:0019281">
    <property type="term" value="P:L-methionine biosynthetic process from homoserine via O-succinyl-L-homoserine and cystathionine"/>
    <property type="evidence" value="ECO:0007669"/>
    <property type="project" value="InterPro"/>
</dbReference>
<keyword evidence="1 7" id="KW-0963">Cytoplasm</keyword>
<keyword evidence="2 7" id="KW-0028">Amino-acid biosynthesis</keyword>
<comment type="function">
    <text evidence="7">Transfers an acetyl group from acetyl-CoA to L-homoserine, forming acetyl-L-homoserine.</text>
</comment>
<comment type="similarity">
    <text evidence="7">Belongs to the MetA family.</text>
</comment>
<feature type="active site" evidence="7">
    <location>
        <position position="240"/>
    </location>
</feature>
<feature type="active site" description="Acyl-thioester intermediate" evidence="7 8">
    <location>
        <position position="145"/>
    </location>
</feature>
<dbReference type="Gene3D" id="3.40.50.880">
    <property type="match status" value="1"/>
</dbReference>
<evidence type="ECO:0000256" key="7">
    <source>
        <dbReference type="HAMAP-Rule" id="MF_00295"/>
    </source>
</evidence>
<organism evidence="9 10">
    <name type="scientific">Ligilactobacillus equi DSM 15833 = JCM 10991</name>
    <dbReference type="NCBI Taxonomy" id="1423740"/>
    <lineage>
        <taxon>Bacteria</taxon>
        <taxon>Bacillati</taxon>
        <taxon>Bacillota</taxon>
        <taxon>Bacilli</taxon>
        <taxon>Lactobacillales</taxon>
        <taxon>Lactobacillaceae</taxon>
        <taxon>Ligilactobacillus</taxon>
    </lineage>
</organism>
<dbReference type="EMBL" id="AZFH01000018">
    <property type="protein sequence ID" value="KRL82710.1"/>
    <property type="molecule type" value="Genomic_DNA"/>
</dbReference>
<protein>
    <recommendedName>
        <fullName evidence="7">Homoserine O-acetyltransferase</fullName>
        <shortName evidence="7">HAT</shortName>
        <ecNumber evidence="7">2.3.1.31</ecNumber>
    </recommendedName>
    <alternativeName>
        <fullName evidence="7">Homoserine transacetylase</fullName>
        <shortName evidence="7">HTA</shortName>
    </alternativeName>
</protein>
<dbReference type="NCBIfam" id="TIGR01001">
    <property type="entry name" value="metA"/>
    <property type="match status" value="1"/>
</dbReference>
<dbReference type="PATRIC" id="fig|1423740.3.peg.938"/>
<dbReference type="InterPro" id="IPR005697">
    <property type="entry name" value="HST_MetA"/>
</dbReference>
<dbReference type="GO" id="GO:0005737">
    <property type="term" value="C:cytoplasm"/>
    <property type="evidence" value="ECO:0007669"/>
    <property type="project" value="UniProtKB-SubCell"/>
</dbReference>
<keyword evidence="5 7" id="KW-0012">Acyltransferase</keyword>
<comment type="catalytic activity">
    <reaction evidence="6 7">
        <text>L-homoserine + acetyl-CoA = O-acetyl-L-homoserine + CoA</text>
        <dbReference type="Rhea" id="RHEA:13701"/>
        <dbReference type="ChEBI" id="CHEBI:57287"/>
        <dbReference type="ChEBI" id="CHEBI:57288"/>
        <dbReference type="ChEBI" id="CHEBI:57476"/>
        <dbReference type="ChEBI" id="CHEBI:57716"/>
        <dbReference type="EC" id="2.3.1.31"/>
    </reaction>
</comment>
<dbReference type="STRING" id="1423740.FC36_GL000881"/>
<evidence type="ECO:0000256" key="5">
    <source>
        <dbReference type="ARBA" id="ARBA00023315"/>
    </source>
</evidence>
<gene>
    <name evidence="7" type="primary">metAA</name>
    <name evidence="9" type="ORF">FC36_GL000881</name>
</gene>
<dbReference type="PIRSF" id="PIRSF000450">
    <property type="entry name" value="H_ser_succinyltr"/>
    <property type="match status" value="1"/>
</dbReference>
<comment type="subcellular location">
    <subcellularLocation>
        <location evidence="7">Cytoplasm</location>
    </subcellularLocation>
</comment>
<dbReference type="CDD" id="cd03131">
    <property type="entry name" value="GATase1_HTS"/>
    <property type="match status" value="1"/>
</dbReference>
<feature type="binding site" evidence="7">
    <location>
        <position position="166"/>
    </location>
    <ligand>
        <name>substrate</name>
    </ligand>
</feature>
<evidence type="ECO:0000256" key="2">
    <source>
        <dbReference type="ARBA" id="ARBA00022605"/>
    </source>
</evidence>
<evidence type="ECO:0000256" key="1">
    <source>
        <dbReference type="ARBA" id="ARBA00022490"/>
    </source>
</evidence>
<feature type="site" description="Important for acyl-CoA specificity" evidence="7">
    <location>
        <position position="114"/>
    </location>
</feature>
<dbReference type="GO" id="GO:0008899">
    <property type="term" value="F:homoserine O-succinyltransferase activity"/>
    <property type="evidence" value="ECO:0007669"/>
    <property type="project" value="UniProtKB-UniRule"/>
</dbReference>
<feature type="binding site" evidence="7">
    <location>
        <position position="252"/>
    </location>
    <ligand>
        <name>substrate</name>
    </ligand>
</feature>
<proteinExistence type="inferred from homology"/>
<feature type="binding site" evidence="7">
    <location>
        <position position="195"/>
    </location>
    <ligand>
        <name>substrate</name>
    </ligand>
</feature>
<comment type="caution">
    <text evidence="7">Lacks conserved residue(s) required for the propagation of feature annotation.</text>
</comment>
<dbReference type="Proteomes" id="UP000051048">
    <property type="component" value="Unassembled WGS sequence"/>
</dbReference>
<dbReference type="Pfam" id="PF04204">
    <property type="entry name" value="HTS"/>
    <property type="match status" value="1"/>
</dbReference>
<dbReference type="PANTHER" id="PTHR20919">
    <property type="entry name" value="HOMOSERINE O-SUCCINYLTRANSFERASE"/>
    <property type="match status" value="1"/>
</dbReference>
<dbReference type="SUPFAM" id="SSF52317">
    <property type="entry name" value="Class I glutamine amidotransferase-like"/>
    <property type="match status" value="1"/>
</dbReference>
<evidence type="ECO:0000256" key="6">
    <source>
        <dbReference type="ARBA" id="ARBA00049043"/>
    </source>
</evidence>
<dbReference type="HAMAP" id="MF_00295">
    <property type="entry name" value="MetA_acyltransf"/>
    <property type="match status" value="1"/>
</dbReference>
<evidence type="ECO:0000256" key="4">
    <source>
        <dbReference type="ARBA" id="ARBA00023167"/>
    </source>
</evidence>
<name>A0A0R1TMV9_9LACO</name>
<keyword evidence="4 7" id="KW-0486">Methionine biosynthesis</keyword>
<feature type="active site" description="Proton acceptor" evidence="7">
    <location>
        <position position="238"/>
    </location>
</feature>
<reference evidence="9 10" key="1">
    <citation type="journal article" date="2015" name="Genome Announc.">
        <title>Expanding the biotechnology potential of lactobacilli through comparative genomics of 213 strains and associated genera.</title>
        <authorList>
            <person name="Sun Z."/>
            <person name="Harris H.M."/>
            <person name="McCann A."/>
            <person name="Guo C."/>
            <person name="Argimon S."/>
            <person name="Zhang W."/>
            <person name="Yang X."/>
            <person name="Jeffery I.B."/>
            <person name="Cooney J.C."/>
            <person name="Kagawa T.F."/>
            <person name="Liu W."/>
            <person name="Song Y."/>
            <person name="Salvetti E."/>
            <person name="Wrobel A."/>
            <person name="Rasinkangas P."/>
            <person name="Parkhill J."/>
            <person name="Rea M.C."/>
            <person name="O'Sullivan O."/>
            <person name="Ritari J."/>
            <person name="Douillard F.P."/>
            <person name="Paul Ross R."/>
            <person name="Yang R."/>
            <person name="Briner A.E."/>
            <person name="Felis G.E."/>
            <person name="de Vos W.M."/>
            <person name="Barrangou R."/>
            <person name="Klaenhammer T.R."/>
            <person name="Caufield P.W."/>
            <person name="Cui Y."/>
            <person name="Zhang H."/>
            <person name="O'Toole P.W."/>
        </authorList>
    </citation>
    <scope>NUCLEOTIDE SEQUENCE [LARGE SCALE GENOMIC DNA]</scope>
    <source>
        <strain evidence="9 10">DSM 15833</strain>
    </source>
</reference>
<keyword evidence="3 7" id="KW-0808">Transferase</keyword>
<evidence type="ECO:0000313" key="10">
    <source>
        <dbReference type="Proteomes" id="UP000051048"/>
    </source>
</evidence>
<feature type="site" description="Important for substrate specificity" evidence="7">
    <location>
        <position position="195"/>
    </location>
</feature>
<comment type="caution">
    <text evidence="9">The sequence shown here is derived from an EMBL/GenBank/DDBJ whole genome shotgun (WGS) entry which is preliminary data.</text>
</comment>
<dbReference type="InterPro" id="IPR029062">
    <property type="entry name" value="Class_I_gatase-like"/>
</dbReference>
<evidence type="ECO:0000256" key="3">
    <source>
        <dbReference type="ARBA" id="ARBA00022679"/>
    </source>
</evidence>
<sequence>MTSMPITVEKKLAAIDILRKENIFVMDDMRAMRQDIRPLSMLVVNLMPKKANTEVHILRHLANTPLQLKVDFLYMADHEAKNTAMTYLENFYKTFEDVKDSFYDGMIVTGAPVETLEYEDVDYWEEISRLFDWSKTHVFSTMHLCWGAQAGLYYRYGIQKYLLPKKLSGIYSQKVMLRENPLMRGFDDEFKAPHSRYTEVTASEVLEKSPLNILAAGPEVGLSILASDDLRQVYNFGHLEYTRNTLAEEYERDVKAGKNPALPVNYYPDDNPQNAPKKTWSLAASVFFSNWVNAVYQETPYDLTELSK</sequence>